<keyword evidence="1" id="KW-0812">Transmembrane</keyword>
<name>A0A6N8HEZ6_9FLAO</name>
<dbReference type="PANTHER" id="PTHR34980">
    <property type="entry name" value="INNER MEMBRANE PROTEIN-RELATED-RELATED"/>
    <property type="match status" value="1"/>
</dbReference>
<accession>A0A6N8HEZ6</accession>
<feature type="transmembrane region" description="Helical" evidence="1">
    <location>
        <begin position="80"/>
        <end position="99"/>
    </location>
</feature>
<dbReference type="GO" id="GO:0005886">
    <property type="term" value="C:plasma membrane"/>
    <property type="evidence" value="ECO:0007669"/>
    <property type="project" value="TreeGrafter"/>
</dbReference>
<dbReference type="Pfam" id="PF05656">
    <property type="entry name" value="DUF805"/>
    <property type="match status" value="1"/>
</dbReference>
<keyword evidence="1" id="KW-0472">Membrane</keyword>
<evidence type="ECO:0000256" key="1">
    <source>
        <dbReference type="SAM" id="Phobius"/>
    </source>
</evidence>
<evidence type="ECO:0000313" key="3">
    <source>
        <dbReference type="Proteomes" id="UP000433945"/>
    </source>
</evidence>
<proteinExistence type="predicted"/>
<feature type="transmembrane region" description="Helical" evidence="1">
    <location>
        <begin position="50"/>
        <end position="68"/>
    </location>
</feature>
<evidence type="ECO:0000313" key="2">
    <source>
        <dbReference type="EMBL" id="MUV04283.1"/>
    </source>
</evidence>
<dbReference type="EMBL" id="WOWP01000041">
    <property type="protein sequence ID" value="MUV04283.1"/>
    <property type="molecule type" value="Genomic_DNA"/>
</dbReference>
<organism evidence="2 3">
    <name type="scientific">Flavobacterium rakeshii</name>
    <dbReference type="NCBI Taxonomy" id="1038845"/>
    <lineage>
        <taxon>Bacteria</taxon>
        <taxon>Pseudomonadati</taxon>
        <taxon>Bacteroidota</taxon>
        <taxon>Flavobacteriia</taxon>
        <taxon>Flavobacteriales</taxon>
        <taxon>Flavobacteriaceae</taxon>
        <taxon>Flavobacterium</taxon>
    </lineage>
</organism>
<protein>
    <submittedName>
        <fullName evidence="2">DUF805 domain-containing protein</fullName>
    </submittedName>
</protein>
<dbReference type="PANTHER" id="PTHR34980:SF2">
    <property type="entry name" value="INNER MEMBRANE PROTEIN YHAH-RELATED"/>
    <property type="match status" value="1"/>
</dbReference>
<dbReference type="InterPro" id="IPR008523">
    <property type="entry name" value="DUF805"/>
</dbReference>
<dbReference type="Proteomes" id="UP000433945">
    <property type="component" value="Unassembled WGS sequence"/>
</dbReference>
<keyword evidence="1" id="KW-1133">Transmembrane helix</keyword>
<gene>
    <name evidence="2" type="ORF">GN157_11240</name>
</gene>
<dbReference type="RefSeq" id="WP_157483494.1">
    <property type="nucleotide sequence ID" value="NZ_WOWP01000041.1"/>
</dbReference>
<comment type="caution">
    <text evidence="2">The sequence shown here is derived from an EMBL/GenBank/DDBJ whole genome shotgun (WGS) entry which is preliminary data.</text>
</comment>
<reference evidence="2 3" key="1">
    <citation type="submission" date="2019-12" db="EMBL/GenBank/DDBJ databases">
        <authorList>
            <person name="Sun J.-Q."/>
        </authorList>
    </citation>
    <scope>NUCLEOTIDE SEQUENCE [LARGE SCALE GENOMIC DNA]</scope>
    <source>
        <strain evidence="2 3">JCM 17928</strain>
    </source>
</reference>
<sequence>MINWYLKVVRDNYVNFSGRARRSEYWYFVLCNFLISIVLGIIGYVLGLSFISNIYGLALLLPSLAVSVRRLHDVNKSGWFLLISLIPLIGTIWLIVVLATEGNRGSNQYGEDPKNPYNELNEIGV</sequence>
<dbReference type="AlphaFoldDB" id="A0A6N8HEZ6"/>
<keyword evidence="3" id="KW-1185">Reference proteome</keyword>
<feature type="transmembrane region" description="Helical" evidence="1">
    <location>
        <begin position="25"/>
        <end position="44"/>
    </location>
</feature>
<dbReference type="OrthoDB" id="9812349at2"/>